<name>A0ABV3SAS2_9GAMM</name>
<organism evidence="1 2">
    <name type="scientific">Spiribacter onubensis</name>
    <dbReference type="NCBI Taxonomy" id="3122420"/>
    <lineage>
        <taxon>Bacteria</taxon>
        <taxon>Pseudomonadati</taxon>
        <taxon>Pseudomonadota</taxon>
        <taxon>Gammaproteobacteria</taxon>
        <taxon>Chromatiales</taxon>
        <taxon>Ectothiorhodospiraceae</taxon>
        <taxon>Spiribacter</taxon>
    </lineage>
</organism>
<evidence type="ECO:0000313" key="2">
    <source>
        <dbReference type="Proteomes" id="UP001556653"/>
    </source>
</evidence>
<dbReference type="RefSeq" id="WP_367967276.1">
    <property type="nucleotide sequence ID" value="NZ_JBAKFI010000002.1"/>
</dbReference>
<evidence type="ECO:0000313" key="1">
    <source>
        <dbReference type="EMBL" id="MEX0386812.1"/>
    </source>
</evidence>
<protein>
    <recommendedName>
        <fullName evidence="3">KilA-N DNA-binding domain-containing protein</fullName>
    </recommendedName>
</protein>
<accession>A0ABV3SAS2</accession>
<dbReference type="Proteomes" id="UP001556653">
    <property type="component" value="Unassembled WGS sequence"/>
</dbReference>
<evidence type="ECO:0008006" key="3">
    <source>
        <dbReference type="Google" id="ProtNLM"/>
    </source>
</evidence>
<proteinExistence type="predicted"/>
<dbReference type="EMBL" id="JBAKFJ010000001">
    <property type="protein sequence ID" value="MEX0386812.1"/>
    <property type="molecule type" value="Genomic_DNA"/>
</dbReference>
<comment type="caution">
    <text evidence="1">The sequence shown here is derived from an EMBL/GenBank/DDBJ whole genome shotgun (WGS) entry which is preliminary data.</text>
</comment>
<keyword evidence="2" id="KW-1185">Reference proteome</keyword>
<sequence>MTDQFSEAPFEYRGEPVLGLRQIDRMNGAAKGTAFRAFKRVRHALQEDREFFVVDIDAPGDAKSARLMGDMKEAGALYPASRVAVLITAEAYARMQGVARLPAR</sequence>
<gene>
    <name evidence="1" type="ORF">V6X64_07405</name>
</gene>
<reference evidence="1 2" key="1">
    <citation type="submission" date="2024-02" db="EMBL/GenBank/DDBJ databases">
        <title>New especies of Spiribacter isolated from saline water.</title>
        <authorList>
            <person name="Leon M.J."/>
            <person name="De La Haba R."/>
            <person name="Sanchez-Porro C."/>
            <person name="Ventosa A."/>
        </authorList>
    </citation>
    <scope>NUCLEOTIDE SEQUENCE [LARGE SCALE GENOMIC DNA]</scope>
    <source>
        <strain evidence="2">ag22IC4-227</strain>
    </source>
</reference>